<reference evidence="2 3" key="1">
    <citation type="submission" date="2023-08" db="EMBL/GenBank/DDBJ databases">
        <authorList>
            <person name="Park J.-S."/>
        </authorList>
    </citation>
    <scope>NUCLEOTIDE SEQUENCE [LARGE SCALE GENOMIC DNA]</scope>
    <source>
        <strain evidence="2 3">2205BS29-5</strain>
    </source>
</reference>
<keyword evidence="1" id="KW-0732">Signal</keyword>
<evidence type="ECO:0000256" key="1">
    <source>
        <dbReference type="SAM" id="SignalP"/>
    </source>
</evidence>
<accession>A0ABT9JFF2</accession>
<organism evidence="2 3">
    <name type="scientific">Paracoccus spongiarum</name>
    <dbReference type="NCBI Taxonomy" id="3064387"/>
    <lineage>
        <taxon>Bacteria</taxon>
        <taxon>Pseudomonadati</taxon>
        <taxon>Pseudomonadota</taxon>
        <taxon>Alphaproteobacteria</taxon>
        <taxon>Rhodobacterales</taxon>
        <taxon>Paracoccaceae</taxon>
        <taxon>Paracoccus</taxon>
    </lineage>
</organism>
<dbReference type="EMBL" id="JAVAMQ010000018">
    <property type="protein sequence ID" value="MDP5308553.1"/>
    <property type="molecule type" value="Genomic_DNA"/>
</dbReference>
<feature type="chain" id="PRO_5047099846" description="Peptidase" evidence="1">
    <location>
        <begin position="25"/>
        <end position="251"/>
    </location>
</feature>
<keyword evidence="3" id="KW-1185">Reference proteome</keyword>
<evidence type="ECO:0008006" key="4">
    <source>
        <dbReference type="Google" id="ProtNLM"/>
    </source>
</evidence>
<evidence type="ECO:0000313" key="3">
    <source>
        <dbReference type="Proteomes" id="UP001224997"/>
    </source>
</evidence>
<protein>
    <recommendedName>
        <fullName evidence="4">Peptidase</fullName>
    </recommendedName>
</protein>
<dbReference type="RefSeq" id="WP_305964397.1">
    <property type="nucleotide sequence ID" value="NZ_JAVAMQ010000018.1"/>
</dbReference>
<gene>
    <name evidence="2" type="ORF">Q5Y72_15825</name>
</gene>
<dbReference type="Proteomes" id="UP001224997">
    <property type="component" value="Unassembled WGS sequence"/>
</dbReference>
<name>A0ABT9JFF2_9RHOB</name>
<proteinExistence type="predicted"/>
<evidence type="ECO:0000313" key="2">
    <source>
        <dbReference type="EMBL" id="MDP5308553.1"/>
    </source>
</evidence>
<sequence>MGAIPFSAASIAMLGLATSGVAQSLPDTVLGSWDVSAEECRTAGTSVTQIDITPGTIVTFGGDAIIVDIDRSGPVTFVAAAYLQTEGAIEVGAREPAYFRLTQSEGRDRLSLVWKDVQAVDLVRCGADARAGIPRGRDADGSRDRRDSLLPIPTGVRVIAGDDCQSPANASWHIFDGRGLYGAQSRRCTIDTVFPEGPRLTVDQTCTAARDGHRSTRRDHLTMEAPRRFSLVAEGEAAGQDFNCCGPDLRR</sequence>
<feature type="signal peptide" evidence="1">
    <location>
        <begin position="1"/>
        <end position="24"/>
    </location>
</feature>
<comment type="caution">
    <text evidence="2">The sequence shown here is derived from an EMBL/GenBank/DDBJ whole genome shotgun (WGS) entry which is preliminary data.</text>
</comment>